<dbReference type="GO" id="GO:0000977">
    <property type="term" value="F:RNA polymerase II transcription regulatory region sequence-specific DNA binding"/>
    <property type="evidence" value="ECO:0007669"/>
    <property type="project" value="TreeGrafter"/>
</dbReference>
<dbReference type="Proteomes" id="UP000095287">
    <property type="component" value="Unplaced"/>
</dbReference>
<feature type="compositionally biased region" description="Acidic residues" evidence="12">
    <location>
        <begin position="164"/>
        <end position="173"/>
    </location>
</feature>
<evidence type="ECO:0000256" key="10">
    <source>
        <dbReference type="ARBA" id="ARBA00023242"/>
    </source>
</evidence>
<organism evidence="14 15">
    <name type="scientific">Steinernema glaseri</name>
    <dbReference type="NCBI Taxonomy" id="37863"/>
    <lineage>
        <taxon>Eukaryota</taxon>
        <taxon>Metazoa</taxon>
        <taxon>Ecdysozoa</taxon>
        <taxon>Nematoda</taxon>
        <taxon>Chromadorea</taxon>
        <taxon>Rhabditida</taxon>
        <taxon>Tylenchina</taxon>
        <taxon>Panagrolaimomorpha</taxon>
        <taxon>Strongyloidoidea</taxon>
        <taxon>Steinernematidae</taxon>
        <taxon>Steinernema</taxon>
    </lineage>
</organism>
<evidence type="ECO:0000256" key="4">
    <source>
        <dbReference type="ARBA" id="ARBA00022737"/>
    </source>
</evidence>
<accession>A0A1I7YV19</accession>
<keyword evidence="10" id="KW-0539">Nucleus</keyword>
<dbReference type="WBParaSite" id="L893_g19989.t1">
    <property type="protein sequence ID" value="L893_g19989.t1"/>
    <property type="gene ID" value="L893_g19989"/>
</dbReference>
<dbReference type="FunFam" id="3.30.160.60:FF:000634">
    <property type="entry name" value="Zinc finger X-chromosomal protein"/>
    <property type="match status" value="1"/>
</dbReference>
<dbReference type="InterPro" id="IPR013087">
    <property type="entry name" value="Znf_C2H2_type"/>
</dbReference>
<evidence type="ECO:0000256" key="2">
    <source>
        <dbReference type="ARBA" id="ARBA00006991"/>
    </source>
</evidence>
<dbReference type="PROSITE" id="PS50157">
    <property type="entry name" value="ZINC_FINGER_C2H2_2"/>
    <property type="match status" value="4"/>
</dbReference>
<keyword evidence="7" id="KW-0805">Transcription regulation</keyword>
<comment type="similarity">
    <text evidence="2">Belongs to the krueppel C2H2-type zinc-finger protein family.</text>
</comment>
<keyword evidence="8" id="KW-0238">DNA-binding</keyword>
<evidence type="ECO:0000256" key="8">
    <source>
        <dbReference type="ARBA" id="ARBA00023125"/>
    </source>
</evidence>
<feature type="domain" description="C2H2-type" evidence="13">
    <location>
        <begin position="391"/>
        <end position="418"/>
    </location>
</feature>
<keyword evidence="9" id="KW-0804">Transcription</keyword>
<feature type="compositionally biased region" description="Low complexity" evidence="12">
    <location>
        <begin position="109"/>
        <end position="120"/>
    </location>
</feature>
<dbReference type="GO" id="GO:0000981">
    <property type="term" value="F:DNA-binding transcription factor activity, RNA polymerase II-specific"/>
    <property type="evidence" value="ECO:0007669"/>
    <property type="project" value="TreeGrafter"/>
</dbReference>
<evidence type="ECO:0000256" key="7">
    <source>
        <dbReference type="ARBA" id="ARBA00023015"/>
    </source>
</evidence>
<dbReference type="FunFam" id="3.30.160.60:FF:000770">
    <property type="entry name" value="zinc finger protein 16"/>
    <property type="match status" value="1"/>
</dbReference>
<feature type="compositionally biased region" description="Acidic residues" evidence="12">
    <location>
        <begin position="123"/>
        <end position="154"/>
    </location>
</feature>
<dbReference type="Gene3D" id="3.30.160.60">
    <property type="entry name" value="Classic Zinc Finger"/>
    <property type="match status" value="3"/>
</dbReference>
<evidence type="ECO:0000313" key="15">
    <source>
        <dbReference type="WBParaSite" id="L893_g19989.t1"/>
    </source>
</evidence>
<evidence type="ECO:0000259" key="13">
    <source>
        <dbReference type="PROSITE" id="PS50157"/>
    </source>
</evidence>
<dbReference type="FunFam" id="3.30.160.60:FF:001182">
    <property type="entry name" value="Zinc finger, C2H2 type"/>
    <property type="match status" value="1"/>
</dbReference>
<feature type="domain" description="C2H2-type" evidence="13">
    <location>
        <begin position="306"/>
        <end position="333"/>
    </location>
</feature>
<evidence type="ECO:0000256" key="5">
    <source>
        <dbReference type="ARBA" id="ARBA00022771"/>
    </source>
</evidence>
<dbReference type="InterPro" id="IPR036236">
    <property type="entry name" value="Znf_C2H2_sf"/>
</dbReference>
<feature type="domain" description="C2H2-type" evidence="13">
    <location>
        <begin position="362"/>
        <end position="389"/>
    </location>
</feature>
<dbReference type="SUPFAM" id="SSF57667">
    <property type="entry name" value="beta-beta-alpha zinc fingers"/>
    <property type="match status" value="2"/>
</dbReference>
<dbReference type="PANTHER" id="PTHR14196:SF12">
    <property type="entry name" value="ZINC FINGER PROTEIN 208-LIKE"/>
    <property type="match status" value="1"/>
</dbReference>
<sequence>MRAKTKWRFWCAPSQRPRGAGAHEFFMSIVYLERELFSRDAGSAHHPSSLRLPTTVAGLRCAPPIVVVCAQPPTLPLFRMAAAMRFGGFRIDDLLEKKLQDEELHSEPAETTTTSASTAAEESKEDDEMNEDEEEEEEEEENEEEEAEESESEASEQPMCLTTEADEQTETDSESSPRTLPQMPFPADNPLAAQNFLRIFNKMLANRTPATPTLPLQMPGAVPRANFISDYFNAMQLMQQKAVFATQQWPFQMGPRPPLMPSPTGVGFRPRLPTVHLTDASLFRPSMSSGRIPREATPNKSNVKKYRCDICDKTFSRSNTLITHKRIHTGEKPFSCEHCGRAFRQPGNLTRHRLTHTTVKPFVCNECGKAFNRASNLHTHMKTHVTTSRMMSCFRCNKIFSLKSDYRNHQCSQAHLAE</sequence>
<proteinExistence type="inferred from homology"/>
<dbReference type="SMART" id="SM00355">
    <property type="entry name" value="ZnF_C2H2"/>
    <property type="match status" value="4"/>
</dbReference>
<keyword evidence="5 11" id="KW-0863">Zinc-finger</keyword>
<feature type="region of interest" description="Disordered" evidence="12">
    <location>
        <begin position="102"/>
        <end position="188"/>
    </location>
</feature>
<keyword evidence="4" id="KW-0677">Repeat</keyword>
<feature type="domain" description="C2H2-type" evidence="13">
    <location>
        <begin position="334"/>
        <end position="361"/>
    </location>
</feature>
<keyword evidence="6" id="KW-0862">Zinc</keyword>
<dbReference type="PROSITE" id="PS00028">
    <property type="entry name" value="ZINC_FINGER_C2H2_1"/>
    <property type="match status" value="4"/>
</dbReference>
<evidence type="ECO:0000313" key="14">
    <source>
        <dbReference type="Proteomes" id="UP000095287"/>
    </source>
</evidence>
<evidence type="ECO:0000256" key="12">
    <source>
        <dbReference type="SAM" id="MobiDB-lite"/>
    </source>
</evidence>
<dbReference type="InterPro" id="IPR050717">
    <property type="entry name" value="C2H2-ZF_Transcription_Reg"/>
</dbReference>
<keyword evidence="14" id="KW-1185">Reference proteome</keyword>
<dbReference type="PANTHER" id="PTHR14196">
    <property type="entry name" value="ODD-SKIPPED - RELATED"/>
    <property type="match status" value="1"/>
</dbReference>
<comment type="subcellular location">
    <subcellularLocation>
        <location evidence="1">Nucleus</location>
    </subcellularLocation>
</comment>
<evidence type="ECO:0000256" key="6">
    <source>
        <dbReference type="ARBA" id="ARBA00022833"/>
    </source>
</evidence>
<name>A0A1I7YV19_9BILA</name>
<evidence type="ECO:0000256" key="1">
    <source>
        <dbReference type="ARBA" id="ARBA00004123"/>
    </source>
</evidence>
<dbReference type="GO" id="GO:0008270">
    <property type="term" value="F:zinc ion binding"/>
    <property type="evidence" value="ECO:0007669"/>
    <property type="project" value="UniProtKB-KW"/>
</dbReference>
<dbReference type="Pfam" id="PF00096">
    <property type="entry name" value="zf-C2H2"/>
    <property type="match status" value="3"/>
</dbReference>
<dbReference type="AlphaFoldDB" id="A0A1I7YV19"/>
<keyword evidence="3" id="KW-0479">Metal-binding</keyword>
<evidence type="ECO:0000256" key="3">
    <source>
        <dbReference type="ARBA" id="ARBA00022723"/>
    </source>
</evidence>
<protein>
    <submittedName>
        <fullName evidence="15">C2H2-type domain-containing protein</fullName>
    </submittedName>
</protein>
<evidence type="ECO:0000256" key="9">
    <source>
        <dbReference type="ARBA" id="ARBA00023163"/>
    </source>
</evidence>
<evidence type="ECO:0000256" key="11">
    <source>
        <dbReference type="PROSITE-ProRule" id="PRU00042"/>
    </source>
</evidence>
<reference evidence="15" key="1">
    <citation type="submission" date="2016-11" db="UniProtKB">
        <authorList>
            <consortium name="WormBaseParasite"/>
        </authorList>
    </citation>
    <scope>IDENTIFICATION</scope>
</reference>
<dbReference type="GO" id="GO:0005634">
    <property type="term" value="C:nucleus"/>
    <property type="evidence" value="ECO:0007669"/>
    <property type="project" value="UniProtKB-SubCell"/>
</dbReference>